<dbReference type="RefSeq" id="WP_347325157.1">
    <property type="nucleotide sequence ID" value="NZ_JBCGUH010000005.1"/>
</dbReference>
<evidence type="ECO:0000256" key="1">
    <source>
        <dbReference type="SAM" id="Phobius"/>
    </source>
</evidence>
<evidence type="ECO:0000313" key="2">
    <source>
        <dbReference type="EMBL" id="MFD1887351.1"/>
    </source>
</evidence>
<keyword evidence="1" id="KW-1133">Transmembrane helix</keyword>
<proteinExistence type="predicted"/>
<keyword evidence="1" id="KW-0812">Transmembrane</keyword>
<reference evidence="3" key="1">
    <citation type="journal article" date="2019" name="Int. J. Syst. Evol. Microbiol.">
        <title>The Global Catalogue of Microorganisms (GCM) 10K type strain sequencing project: providing services to taxonomists for standard genome sequencing and annotation.</title>
        <authorList>
            <consortium name="The Broad Institute Genomics Platform"/>
            <consortium name="The Broad Institute Genome Sequencing Center for Infectious Disease"/>
            <person name="Wu L."/>
            <person name="Ma J."/>
        </authorList>
    </citation>
    <scope>NUCLEOTIDE SEQUENCE [LARGE SCALE GENOMIC DNA]</scope>
    <source>
        <strain evidence="3">CCUG 54950</strain>
    </source>
</reference>
<comment type="caution">
    <text evidence="2">The sequence shown here is derived from an EMBL/GenBank/DDBJ whole genome shotgun (WGS) entry which is preliminary data.</text>
</comment>
<accession>A0ABW4RM26</accession>
<dbReference type="EMBL" id="JBHUEH010000023">
    <property type="protein sequence ID" value="MFD1887351.1"/>
    <property type="molecule type" value="Genomic_DNA"/>
</dbReference>
<evidence type="ECO:0008006" key="4">
    <source>
        <dbReference type="Google" id="ProtNLM"/>
    </source>
</evidence>
<dbReference type="Proteomes" id="UP001597233">
    <property type="component" value="Unassembled WGS sequence"/>
</dbReference>
<name>A0ABW4RM26_9BACL</name>
<evidence type="ECO:0000313" key="3">
    <source>
        <dbReference type="Proteomes" id="UP001597233"/>
    </source>
</evidence>
<keyword evidence="1" id="KW-0472">Membrane</keyword>
<feature type="transmembrane region" description="Helical" evidence="1">
    <location>
        <begin position="57"/>
        <end position="78"/>
    </location>
</feature>
<keyword evidence="3" id="KW-1185">Reference proteome</keyword>
<protein>
    <recommendedName>
        <fullName evidence="4">Anti-sigma factor</fullName>
    </recommendedName>
</protein>
<gene>
    <name evidence="2" type="ORF">ACFSC9_17795</name>
</gene>
<organism evidence="2 3">
    <name type="scientific">Paenibacillus wenxiniae</name>
    <dbReference type="NCBI Taxonomy" id="1636843"/>
    <lineage>
        <taxon>Bacteria</taxon>
        <taxon>Bacillati</taxon>
        <taxon>Bacillota</taxon>
        <taxon>Bacilli</taxon>
        <taxon>Bacillales</taxon>
        <taxon>Paenibacillaceae</taxon>
        <taxon>Paenibacillus</taxon>
    </lineage>
</organism>
<sequence>MTTSPTREERLFQAIGQVDDVLLERLEQQLQLMEPVPSTLASDERERAMSSPRRRRSLRIGIASALAVVAVAACLFMFSSSWPSQPAMYTASEPVVNSYISNQKQPADVSPAMQMPANGTVLYSPDVKQALQANQGKQVVFLVAIDLFHNRTPMAQDSEQTRAELKRLQQLDYTIGYSRYWTYAGENQQVNGILVAGYLTAAQLEQFATSPNYGYSIHFAVNGDGSPIPAEQGIFTDPHNPALK</sequence>